<reference evidence="8 9" key="1">
    <citation type="submission" date="2024-09" db="EMBL/GenBank/DDBJ databases">
        <title>Floridaenema gen nov. (Aerosakkonemataceae, Aerosakkonematales ord. nov., Cyanobacteria) from benthic tropical and subtropical fresh waters, with the description of four new species.</title>
        <authorList>
            <person name="Moretto J.A."/>
            <person name="Berthold D.E."/>
            <person name="Lefler F.W."/>
            <person name="Huang I.-S."/>
            <person name="Laughinghouse H. IV."/>
        </authorList>
    </citation>
    <scope>NUCLEOTIDE SEQUENCE [LARGE SCALE GENOMIC DNA]</scope>
    <source>
        <strain evidence="8 9">BLCC-F46</strain>
    </source>
</reference>
<feature type="chain" id="PRO_5045454697" evidence="6">
    <location>
        <begin position="26"/>
        <end position="463"/>
    </location>
</feature>
<keyword evidence="2" id="KW-0812">Transmembrane</keyword>
<evidence type="ECO:0000256" key="3">
    <source>
        <dbReference type="ARBA" id="ARBA00022729"/>
    </source>
</evidence>
<keyword evidence="4" id="KW-0472">Membrane</keyword>
<feature type="domain" description="Bacterial surface antigen (D15)" evidence="7">
    <location>
        <begin position="194"/>
        <end position="460"/>
    </location>
</feature>
<evidence type="ECO:0000256" key="1">
    <source>
        <dbReference type="ARBA" id="ARBA00004370"/>
    </source>
</evidence>
<comment type="caution">
    <text evidence="8">The sequence shown here is derived from an EMBL/GenBank/DDBJ whole genome shotgun (WGS) entry which is preliminary data.</text>
</comment>
<evidence type="ECO:0000256" key="4">
    <source>
        <dbReference type="ARBA" id="ARBA00023136"/>
    </source>
</evidence>
<dbReference type="PANTHER" id="PTHR12815">
    <property type="entry name" value="SORTING AND ASSEMBLY MACHINERY SAMM50 PROTEIN FAMILY MEMBER"/>
    <property type="match status" value="1"/>
</dbReference>
<dbReference type="Proteomes" id="UP001576774">
    <property type="component" value="Unassembled WGS sequence"/>
</dbReference>
<gene>
    <name evidence="8" type="ORF">ACE1CC_04055</name>
</gene>
<evidence type="ECO:0000256" key="2">
    <source>
        <dbReference type="ARBA" id="ARBA00022692"/>
    </source>
</evidence>
<keyword evidence="3 6" id="KW-0732">Signal</keyword>
<name>A0ABV4WZU9_9CYAN</name>
<evidence type="ECO:0000313" key="9">
    <source>
        <dbReference type="Proteomes" id="UP001576774"/>
    </source>
</evidence>
<accession>A0ABV4WZU9</accession>
<evidence type="ECO:0000313" key="8">
    <source>
        <dbReference type="EMBL" id="MFB2876045.1"/>
    </source>
</evidence>
<keyword evidence="9" id="KW-1185">Reference proteome</keyword>
<organism evidence="8 9">
    <name type="scientific">Floridaenema aerugineum BLCC-F46</name>
    <dbReference type="NCBI Taxonomy" id="3153654"/>
    <lineage>
        <taxon>Bacteria</taxon>
        <taxon>Bacillati</taxon>
        <taxon>Cyanobacteriota</taxon>
        <taxon>Cyanophyceae</taxon>
        <taxon>Oscillatoriophycideae</taxon>
        <taxon>Aerosakkonematales</taxon>
        <taxon>Aerosakkonemataceae</taxon>
        <taxon>Floridanema</taxon>
        <taxon>Floridanema aerugineum</taxon>
    </lineage>
</organism>
<dbReference type="PANTHER" id="PTHR12815:SF47">
    <property type="entry name" value="TRANSLOCATION AND ASSEMBLY MODULE SUBUNIT TAMA"/>
    <property type="match status" value="1"/>
</dbReference>
<evidence type="ECO:0000259" key="7">
    <source>
        <dbReference type="Pfam" id="PF01103"/>
    </source>
</evidence>
<dbReference type="InterPro" id="IPR000184">
    <property type="entry name" value="Bac_surfAg_D15"/>
</dbReference>
<comment type="subcellular location">
    <subcellularLocation>
        <location evidence="1">Membrane</location>
    </subcellularLocation>
</comment>
<dbReference type="EMBL" id="JBHFNQ010000037">
    <property type="protein sequence ID" value="MFB2876045.1"/>
    <property type="molecule type" value="Genomic_DNA"/>
</dbReference>
<evidence type="ECO:0000256" key="5">
    <source>
        <dbReference type="ARBA" id="ARBA00023237"/>
    </source>
</evidence>
<dbReference type="InterPro" id="IPR039910">
    <property type="entry name" value="D15-like"/>
</dbReference>
<dbReference type="Pfam" id="PF01103">
    <property type="entry name" value="Omp85"/>
    <property type="match status" value="1"/>
</dbReference>
<dbReference type="RefSeq" id="WP_413269189.1">
    <property type="nucleotide sequence ID" value="NZ_JBHFNQ010000037.1"/>
</dbReference>
<evidence type="ECO:0000256" key="6">
    <source>
        <dbReference type="SAM" id="SignalP"/>
    </source>
</evidence>
<sequence>MPTPNKSFIRPLFLILGATSGNLFFATASWSQDLSWTDLLLEASYFDRLSYPTLEKVSTNAVDLLPNASQSQTREFAQDTTDPTVNSPLFPGDKAFSFGFGSILGEPTALKGPTRETVVAAQSTALPSFSISGYVQQKIGDNQRLVLEAIGGFELLGVDLSYSIAPGTLPGIFSVNFSSQQSRVPAFEEGEREVELPGGDEPWVDRLGGGIEYSQRLAPQLQMAVGFNYQRVAIRDAAFTSDISPRDELGNELSFSNDGIDVLLTLNFAGLYDTTDNPSYPTSGSRIKFGLDQSLPVGDSSITYTRLAANFTQFFPVRLLNFTEGPQTFILNLQTGTMLGDVPPYEAFNLGGTSSVRGYSKGEISTSRSFIQATAEYRFPVFSFTAFRQPFDVSASLFVDYATDFGTADDVTGKPAVVRDKPGDGLGYGFGFNARSPFGLIRFEVGWNDRGGNEVFVVIGDRF</sequence>
<proteinExistence type="predicted"/>
<keyword evidence="5" id="KW-0998">Cell outer membrane</keyword>
<protein>
    <submittedName>
        <fullName evidence="8">BamA/TamA family outer membrane protein</fullName>
    </submittedName>
</protein>
<dbReference type="Gene3D" id="2.40.160.50">
    <property type="entry name" value="membrane protein fhac: a member of the omp85/tpsb transporter family"/>
    <property type="match status" value="1"/>
</dbReference>
<feature type="signal peptide" evidence="6">
    <location>
        <begin position="1"/>
        <end position="25"/>
    </location>
</feature>